<feature type="domain" description="Fibronectin type-III" evidence="2">
    <location>
        <begin position="457"/>
        <end position="549"/>
    </location>
</feature>
<proteinExistence type="predicted"/>
<dbReference type="SMART" id="SM00060">
    <property type="entry name" value="FN3"/>
    <property type="match status" value="2"/>
</dbReference>
<gene>
    <name evidence="3" type="ORF">HELGO_WM589</name>
</gene>
<dbReference type="PANTHER" id="PTHR46708:SF2">
    <property type="entry name" value="FIBRONECTIN TYPE-III DOMAIN-CONTAINING PROTEIN"/>
    <property type="match status" value="1"/>
</dbReference>
<dbReference type="InterPro" id="IPR013783">
    <property type="entry name" value="Ig-like_fold"/>
</dbReference>
<dbReference type="AlphaFoldDB" id="A0A6S6TUL7"/>
<sequence length="549" mass="61663">MKKTLLLMLILTLTINARITEWILNNPSLILDDDHILINDAYNYPIIKDDGKIRYMISHAVGEKDFRSFDGWEPGIWTGLNNADEKWGLTRNDGVVPYGTTTVQTKNTSVGMHLNTFGNPPVRNEEGKLITDIEAAQIVASWSGKNLWNTKKNDDLCIQSELDIHSFDVQSGATSQVMYTLIFNSKDTYVVGPDGNTRALNFFFNILIYDNHQNIKERLIRDAETYMPIVMTAAKSKYNLNDTYSTGIDGLSTQKFIRGTPPSGFKNFGACITRTQMEQAITNLKDQFEDYNLPNFTISNLRLHRVIPALELATNNAKKNGRIGVVFKNLKVYRSSDETTPTPPPTSTTPKAPTALSVYATDTSSLKIKFNDNSTNETSFYLVYQNLTTKKWYSKHISAKSGTSQYTYHLTGLAPNTKYKIYVKSFNNNAQKGSAYVTTYGQTKDNTPPPTSTTPKAPTALSVYATDTSSLKIKFNDNSTNETSFYLVYQNLTTKKWYSKHISAKSGTSQYTYHLTGLAPNTKYKIYVKSFNNNAQKGSAYATTYGQTR</sequence>
<dbReference type="InterPro" id="IPR003961">
    <property type="entry name" value="FN3_dom"/>
</dbReference>
<reference evidence="3" key="1">
    <citation type="submission" date="2020-01" db="EMBL/GenBank/DDBJ databases">
        <authorList>
            <person name="Meier V. D."/>
            <person name="Meier V D."/>
        </authorList>
    </citation>
    <scope>NUCLEOTIDE SEQUENCE</scope>
    <source>
        <strain evidence="3">HLG_WM_MAG_01</strain>
    </source>
</reference>
<dbReference type="InterPro" id="IPR050991">
    <property type="entry name" value="ECM_Regulatory_Proteins"/>
</dbReference>
<dbReference type="Gene3D" id="2.60.40.10">
    <property type="entry name" value="Immunoglobulins"/>
    <property type="match status" value="2"/>
</dbReference>
<dbReference type="EMBL" id="CACVAS010000107">
    <property type="protein sequence ID" value="CAA6819868.1"/>
    <property type="molecule type" value="Genomic_DNA"/>
</dbReference>
<dbReference type="InterPro" id="IPR036116">
    <property type="entry name" value="FN3_sf"/>
</dbReference>
<evidence type="ECO:0000256" key="1">
    <source>
        <dbReference type="ARBA" id="ARBA00022737"/>
    </source>
</evidence>
<keyword evidence="1" id="KW-0677">Repeat</keyword>
<protein>
    <recommendedName>
        <fullName evidence="2">Fibronectin type-III domain-containing protein</fullName>
    </recommendedName>
</protein>
<feature type="domain" description="Fibronectin type-III" evidence="2">
    <location>
        <begin position="352"/>
        <end position="450"/>
    </location>
</feature>
<accession>A0A6S6TUL7</accession>
<name>A0A6S6TUL7_9BACT</name>
<dbReference type="PROSITE" id="PS50853">
    <property type="entry name" value="FN3"/>
    <property type="match status" value="2"/>
</dbReference>
<dbReference type="SUPFAM" id="SSF49265">
    <property type="entry name" value="Fibronectin type III"/>
    <property type="match status" value="1"/>
</dbReference>
<dbReference type="CDD" id="cd00063">
    <property type="entry name" value="FN3"/>
    <property type="match status" value="2"/>
</dbReference>
<evidence type="ECO:0000313" key="3">
    <source>
        <dbReference type="EMBL" id="CAA6819868.1"/>
    </source>
</evidence>
<organism evidence="3">
    <name type="scientific">uncultured Sulfurovum sp</name>
    <dbReference type="NCBI Taxonomy" id="269237"/>
    <lineage>
        <taxon>Bacteria</taxon>
        <taxon>Pseudomonadati</taxon>
        <taxon>Campylobacterota</taxon>
        <taxon>Epsilonproteobacteria</taxon>
        <taxon>Campylobacterales</taxon>
        <taxon>Sulfurovaceae</taxon>
        <taxon>Sulfurovum</taxon>
        <taxon>environmental samples</taxon>
    </lineage>
</organism>
<dbReference type="Pfam" id="PF00041">
    <property type="entry name" value="fn3"/>
    <property type="match status" value="2"/>
</dbReference>
<evidence type="ECO:0000259" key="2">
    <source>
        <dbReference type="PROSITE" id="PS50853"/>
    </source>
</evidence>
<dbReference type="PANTHER" id="PTHR46708">
    <property type="entry name" value="TENASCIN"/>
    <property type="match status" value="1"/>
</dbReference>